<keyword evidence="1" id="KW-0812">Transmembrane</keyword>
<sequence length="49" mass="5389">MFKRLQQGVGPLFAVLVLLSSIYLPYRQAHDPDYDGPGAACTESHPDLT</sequence>
<reference evidence="2" key="1">
    <citation type="journal article" date="2012" name="ISME J.">
        <title>Functional metagenomics reveals novel salt tolerance loci from the human gut microbiome.</title>
        <authorList>
            <person name="Culligan E.P."/>
            <person name="Sleator R.D."/>
            <person name="Marchesi J.R."/>
            <person name="Hill C."/>
        </authorList>
    </citation>
    <scope>NUCLEOTIDE SEQUENCE</scope>
</reference>
<name>H6WP00_9BACT</name>
<evidence type="ECO:0000313" key="2">
    <source>
        <dbReference type="EMBL" id="AFA54931.1"/>
    </source>
</evidence>
<dbReference type="AlphaFoldDB" id="H6WP00"/>
<proteinExistence type="predicted"/>
<dbReference type="EMBL" id="JQ269600">
    <property type="protein sequence ID" value="AFA54931.1"/>
    <property type="molecule type" value="Genomic_DNA"/>
</dbReference>
<keyword evidence="1" id="KW-0472">Membrane</keyword>
<keyword evidence="1" id="KW-1133">Transmembrane helix</keyword>
<feature type="transmembrane region" description="Helical" evidence="1">
    <location>
        <begin position="9"/>
        <end position="26"/>
    </location>
</feature>
<evidence type="ECO:0000256" key="1">
    <source>
        <dbReference type="SAM" id="Phobius"/>
    </source>
</evidence>
<protein>
    <submittedName>
        <fullName evidence="2">Uncharacterized protein</fullName>
    </submittedName>
</protein>
<organism evidence="2">
    <name type="scientific">uncultured Akkermansia sp. SMG25</name>
    <dbReference type="NCBI Taxonomy" id="1131822"/>
    <lineage>
        <taxon>Bacteria</taxon>
        <taxon>Pseudomonadati</taxon>
        <taxon>Verrucomicrobiota</taxon>
        <taxon>Verrucomicrobiia</taxon>
        <taxon>Verrucomicrobiales</taxon>
        <taxon>Akkermansiaceae</taxon>
        <taxon>Akkermansia</taxon>
        <taxon>environmental samples</taxon>
    </lineage>
</organism>
<accession>H6WP00</accession>